<sequence>MASKAGLYTCDDPVVWRTVHEKYWDVVLHLSKTKGKQPGKLLSLDKWYQEELPSAIAERSVKFLCHDELMKLMEWKLTRGKFRPRLQQLVATNCPELVIQCTTKAFDLLPDVQAAITELCSLKALGPATASAVLAAGSPNQVAFMADEAMECIPGLTPIQYTGKHYALYLQKVTELTHRLNKADSKKEWTPHMVELCLWAWTVAEKLHLPLLEGFTAGGIDEQCKTQKPKRQKTE</sequence>
<dbReference type="PANTHER" id="PTHR21521:SF0">
    <property type="entry name" value="AMUN, ISOFORM A"/>
    <property type="match status" value="1"/>
</dbReference>
<dbReference type="Ensembl" id="ENSECRT00000023890.1">
    <property type="protein sequence ID" value="ENSECRP00000023386.1"/>
    <property type="gene ID" value="ENSECRG00000015836.1"/>
</dbReference>
<dbReference type="AlphaFoldDB" id="A0A8C4T005"/>
<keyword evidence="2" id="KW-1185">Reference proteome</keyword>
<reference evidence="1" key="1">
    <citation type="submission" date="2021-06" db="EMBL/GenBank/DDBJ databases">
        <authorList>
            <consortium name="Wellcome Sanger Institute Data Sharing"/>
        </authorList>
    </citation>
    <scope>NUCLEOTIDE SEQUENCE [LARGE SCALE GENOMIC DNA]</scope>
</reference>
<dbReference type="RefSeq" id="XP_051789639.1">
    <property type="nucleotide sequence ID" value="XM_051933679.1"/>
</dbReference>
<dbReference type="RefSeq" id="XP_028670088.1">
    <property type="nucleotide sequence ID" value="XM_028814255.2"/>
</dbReference>
<protein>
    <submittedName>
        <fullName evidence="1">Zgc:112496</fullName>
    </submittedName>
</protein>
<dbReference type="GeneID" id="114661118"/>
<proteinExistence type="predicted"/>
<dbReference type="Proteomes" id="UP000694620">
    <property type="component" value="Chromosome 11"/>
</dbReference>
<dbReference type="GeneTree" id="ENSGT00530000064671"/>
<name>A0A8C4T005_ERPCA</name>
<organism evidence="1 2">
    <name type="scientific">Erpetoichthys calabaricus</name>
    <name type="common">Rope fish</name>
    <name type="synonym">Calamoichthys calabaricus</name>
    <dbReference type="NCBI Taxonomy" id="27687"/>
    <lineage>
        <taxon>Eukaryota</taxon>
        <taxon>Metazoa</taxon>
        <taxon>Chordata</taxon>
        <taxon>Craniata</taxon>
        <taxon>Vertebrata</taxon>
        <taxon>Euteleostomi</taxon>
        <taxon>Actinopterygii</taxon>
        <taxon>Polypteriformes</taxon>
        <taxon>Polypteridae</taxon>
        <taxon>Erpetoichthys</taxon>
    </lineage>
</organism>
<evidence type="ECO:0000313" key="2">
    <source>
        <dbReference type="Proteomes" id="UP000694620"/>
    </source>
</evidence>
<gene>
    <name evidence="1" type="primary">zgc:112496</name>
</gene>
<evidence type="ECO:0000313" key="1">
    <source>
        <dbReference type="Ensembl" id="ENSECRP00000023386.1"/>
    </source>
</evidence>
<dbReference type="PANTHER" id="PTHR21521">
    <property type="entry name" value="AMUN, ISOFORM A"/>
    <property type="match status" value="1"/>
</dbReference>
<accession>A0A8C4T005</accession>
<reference evidence="1" key="3">
    <citation type="submission" date="2025-09" db="UniProtKB">
        <authorList>
            <consortium name="Ensembl"/>
        </authorList>
    </citation>
    <scope>IDENTIFICATION</scope>
</reference>
<reference evidence="1" key="2">
    <citation type="submission" date="2025-08" db="UniProtKB">
        <authorList>
            <consortium name="Ensembl"/>
        </authorList>
    </citation>
    <scope>IDENTIFICATION</scope>
</reference>